<protein>
    <recommendedName>
        <fullName evidence="4">N-acetyltransferase domain-containing protein</fullName>
    </recommendedName>
</protein>
<accession>A0A0C1C4B6</accession>
<feature type="compositionally biased region" description="Basic and acidic residues" evidence="1">
    <location>
        <begin position="1"/>
        <end position="12"/>
    </location>
</feature>
<keyword evidence="3" id="KW-1185">Reference proteome</keyword>
<evidence type="ECO:0000256" key="1">
    <source>
        <dbReference type="SAM" id="MobiDB-lite"/>
    </source>
</evidence>
<name>A0A0C1C4B6_ASPUT</name>
<feature type="compositionally biased region" description="Acidic residues" evidence="1">
    <location>
        <begin position="46"/>
        <end position="58"/>
    </location>
</feature>
<dbReference type="AlphaFoldDB" id="A0A0C1C4B6"/>
<feature type="region of interest" description="Disordered" evidence="1">
    <location>
        <begin position="1"/>
        <end position="62"/>
    </location>
</feature>
<sequence>MTEDRLEAEGRGKSLKRSSALFHPPSYPTEKALSYEISTDASYDATGEEELIESEEEDHERREYVEDHEYIISGVTPKTVNIQFSLTEDGIFDPNWKTTFIAECTYHDVTVGTAVAEFIHRESIRSHFWEEMEVPSRDMCVVASEVFDRYRALKTKYKQHPVQRGTGVWGDELDHGPLSIIEYIHIKAPKLRRRGLGQKMVSLLLGKAKRLNQGQTRDNPYELNEHAFVLHAVVRPGYLTADVGRQLVDKSKEELLIKAQAYDGATQFLQTCGFRRIGASSCFAFSFDPQHQSRALSLASDFYPRREHLDDLERDETVGSSSWPKLEELRMQKLRALPLHHAALNLDDHELEAFFAAYDATEFKPQSTKWLLENIVNSSSWRAARDVDGYTPLEALKEKLETIRTKKEHGTRIISMSDHFMGVLSSIVFMATTPTKETESVLKHDDEEFPVEGNTFANLKALQRYDGTESDEDDTDREELVWIKRYQEEHEHAVSEDEGTTVKVTLFMTRGPSGVRWMRDFHVECTQDDEKVGHAFGILVYRKFTLQRGTGVWQDELDNGPLFLIETVQVTSPVLRRKGLGSKMVALLLAKVQKYIGAQVSSETLCNMLDDSKKQLSFATTLHALAMPERFEETDPFDPLWKFNRRRRRLGPRRLTSRDGAVAFFRSCDFRRVGASDTFAYSFNANHPSRTVASTADFDLPSSPPIAYDNFVGPPSGKTVYFNRNQHYLSKIKETLPFHYAAEAMDDDECMRFFKDYAKWNWTKPNGQIGSYHFAYQNVPEVQAWKYVRNLEGYTPLDALRDQLEGIRTGDPGCRWVKLHLFEYKLFEEFRSKASQCLRLLSMLTEGQCSMSLLDSEQLKYGCTCGECIAGVISPRMAFALTRESRLLSVGLRDSKDNSNIESRVFHRKRAFYRLTRAAKKKFQSDPTMRDGYANVYDFAVRCLEARVLPGVQTMLENLDAEPQRASDTEHYLQSMGRERGIRVALLHMLESAELEDERAGYGTAQLWTVDAWLKLKKCRNDHEFEFISPMLGVSTQDTYEW</sequence>
<evidence type="ECO:0000313" key="3">
    <source>
        <dbReference type="Proteomes" id="UP000053475"/>
    </source>
</evidence>
<comment type="caution">
    <text evidence="2">The sequence shown here is derived from an EMBL/GenBank/DDBJ whole genome shotgun (WGS) entry which is preliminary data.</text>
</comment>
<evidence type="ECO:0000313" key="2">
    <source>
        <dbReference type="EMBL" id="KIA75960.1"/>
    </source>
</evidence>
<gene>
    <name evidence="2" type="ORF">HK57_00243</name>
</gene>
<reference evidence="2 3" key="1">
    <citation type="submission" date="2014-11" db="EMBL/GenBank/DDBJ databases">
        <title>Genomics derived discovery of secondary metabolites biosynthetic gene clusters in Aspergillus ustus.</title>
        <authorList>
            <person name="Pi B."/>
            <person name="Dai F."/>
            <person name="Song X."/>
            <person name="Zhu C."/>
            <person name="Li H."/>
            <person name="Yu D."/>
        </authorList>
    </citation>
    <scope>NUCLEOTIDE SEQUENCE [LARGE SCALE GENOMIC DNA]</scope>
    <source>
        <strain evidence="2 3">3.3904</strain>
    </source>
</reference>
<dbReference type="Proteomes" id="UP000053475">
    <property type="component" value="Unassembled WGS sequence"/>
</dbReference>
<organism evidence="2 3">
    <name type="scientific">Aspergillus ustus</name>
    <dbReference type="NCBI Taxonomy" id="40382"/>
    <lineage>
        <taxon>Eukaryota</taxon>
        <taxon>Fungi</taxon>
        <taxon>Dikarya</taxon>
        <taxon>Ascomycota</taxon>
        <taxon>Pezizomycotina</taxon>
        <taxon>Eurotiomycetes</taxon>
        <taxon>Eurotiomycetidae</taxon>
        <taxon>Eurotiales</taxon>
        <taxon>Aspergillaceae</taxon>
        <taxon>Aspergillus</taxon>
        <taxon>Aspergillus subgen. Nidulantes</taxon>
    </lineage>
</organism>
<proteinExistence type="predicted"/>
<dbReference type="EMBL" id="JOMC01000019">
    <property type="protein sequence ID" value="KIA75960.1"/>
    <property type="molecule type" value="Genomic_DNA"/>
</dbReference>
<evidence type="ECO:0008006" key="4">
    <source>
        <dbReference type="Google" id="ProtNLM"/>
    </source>
</evidence>